<sequence length="843" mass="95096">MQQGRIYKSLSGRILKSNFTDLRIGTRLSEGYGLACSTNFLAFANDGGGGCGTVLSIESAGIRKPPIMIISGHNAGITNMSFSPFYNNILATSSDDKTIKIWSLPTSGEYYDILNQDFMESQNINRNEYILNITSPTSTLSGHEKRVYFCEFNHCADNILATASLDNKVVIWDMNKESEVFSMSNINCPCYDLKWNYLGTLLMTMNKDKKTRILDPRSESVVSSFNTHDGTRIGKCVWLEGPGSSSNKNKILTTGFNRTGMRSIKLWDIRSLSNCLTNIELDIISSTLYPYYQNEFRLLTIFGKGDGNIRLYEFNNENDNLNLVEEFSTTQAQRGCCFLPTRALSIDKSEVLRIYKSIGMETIDVISFSMNRKTHIYNKELFPDCFAGKPSLSAEEWINGSSKSPILISLNPNSLNNQYLPKSSLNFSPNKQLLTSKTKSIISSKDLNSDLEKNSKTSIQRDISSEKKTDEGLEKRVSKSSILSKLSSVIPFGRRSSYVNITSKRSIYSSNGLNNEETKDSLQSYPDTVLRSQGSNIINSSEDVNVIPSSNIDNTISNFEINKDLFVSSTNYSCYPIFDKPQVNYGDILDYRADISRTTSYIDNGCISTHIECDKPKFPDISIKNNLSITSCCIDTTSNKSNDYSKFVNEIKDFEVSKVLTKNLGKESTVCGSNLCGTPNSVFTPIDESSEFGNEVTSRIDAKKQLVNDETNLEFNEDNTDIELKKDQLNMQDPNKIILNIASMLKVDLANVNKRLTQLDYFLRLLNDNSKQYENKQENDLNYIEELQYLKEQLAKLNIQYYDLSVAYKQQTALFGLYKEFYAELEDILAESFNSMRATAAER</sequence>
<feature type="repeat" description="WD" evidence="3">
    <location>
        <begin position="140"/>
        <end position="182"/>
    </location>
</feature>
<dbReference type="PANTHER" id="PTHR10856:SF0">
    <property type="entry name" value="CORONIN"/>
    <property type="match status" value="1"/>
</dbReference>
<dbReference type="InterPro" id="IPR001680">
    <property type="entry name" value="WD40_rpt"/>
</dbReference>
<evidence type="ECO:0000256" key="1">
    <source>
        <dbReference type="ARBA" id="ARBA00022574"/>
    </source>
</evidence>
<dbReference type="Gene3D" id="2.130.10.10">
    <property type="entry name" value="YVTN repeat-like/Quinoprotein amine dehydrogenase"/>
    <property type="match status" value="1"/>
</dbReference>
<dbReference type="Pfam" id="PF16300">
    <property type="entry name" value="WD40_4"/>
    <property type="match status" value="1"/>
</dbReference>
<dbReference type="RefSeq" id="XP_067068908.1">
    <property type="nucleotide sequence ID" value="XM_067212419.1"/>
</dbReference>
<dbReference type="Proteomes" id="UP000186804">
    <property type="component" value="Unassembled WGS sequence"/>
</dbReference>
<feature type="repeat" description="WD" evidence="3">
    <location>
        <begin position="70"/>
        <end position="112"/>
    </location>
</feature>
<dbReference type="InterPro" id="IPR019775">
    <property type="entry name" value="WD40_repeat_CS"/>
</dbReference>
<comment type="similarity">
    <text evidence="4">Belongs to the WD repeat coronin family.</text>
</comment>
<evidence type="ECO:0000256" key="4">
    <source>
        <dbReference type="RuleBase" id="RU280818"/>
    </source>
</evidence>
<gene>
    <name evidence="6" type="ORF">cand_021890</name>
</gene>
<dbReference type="InterPro" id="IPR015505">
    <property type="entry name" value="Coronin"/>
</dbReference>
<proteinExistence type="inferred from homology"/>
<dbReference type="PROSITE" id="PS50082">
    <property type="entry name" value="WD_REPEATS_2"/>
    <property type="match status" value="2"/>
</dbReference>
<dbReference type="PROSITE" id="PS50294">
    <property type="entry name" value="WD_REPEATS_REGION"/>
    <property type="match status" value="2"/>
</dbReference>
<dbReference type="PANTHER" id="PTHR10856">
    <property type="entry name" value="CORONIN"/>
    <property type="match status" value="1"/>
</dbReference>
<feature type="domain" description="DUF1899" evidence="5">
    <location>
        <begin position="5"/>
        <end position="61"/>
    </location>
</feature>
<dbReference type="VEuPathDB" id="CryptoDB:cand_021890"/>
<dbReference type="InterPro" id="IPR015943">
    <property type="entry name" value="WD40/YVTN_repeat-like_dom_sf"/>
</dbReference>
<keyword evidence="2 4" id="KW-0677">Repeat</keyword>
<dbReference type="InterPro" id="IPR036322">
    <property type="entry name" value="WD40_repeat_dom_sf"/>
</dbReference>
<protein>
    <recommendedName>
        <fullName evidence="4">Coronin</fullName>
    </recommendedName>
</protein>
<dbReference type="GO" id="GO:0051015">
    <property type="term" value="F:actin filament binding"/>
    <property type="evidence" value="ECO:0007669"/>
    <property type="project" value="TreeGrafter"/>
</dbReference>
<dbReference type="InterPro" id="IPR015048">
    <property type="entry name" value="DUF1899"/>
</dbReference>
<keyword evidence="1 3" id="KW-0853">WD repeat</keyword>
<keyword evidence="7" id="KW-1185">Reference proteome</keyword>
<dbReference type="Pfam" id="PF00400">
    <property type="entry name" value="WD40"/>
    <property type="match status" value="2"/>
</dbReference>
<evidence type="ECO:0000259" key="5">
    <source>
        <dbReference type="SMART" id="SM01166"/>
    </source>
</evidence>
<dbReference type="SMART" id="SM00320">
    <property type="entry name" value="WD40"/>
    <property type="match status" value="4"/>
</dbReference>
<accession>A0A1J4MSA5</accession>
<name>A0A1J4MSA5_9CRYT</name>
<dbReference type="EMBL" id="LRBS01000046">
    <property type="protein sequence ID" value="OII77062.1"/>
    <property type="molecule type" value="Genomic_DNA"/>
</dbReference>
<organism evidence="6 7">
    <name type="scientific">Cryptosporidium andersoni</name>
    <dbReference type="NCBI Taxonomy" id="117008"/>
    <lineage>
        <taxon>Eukaryota</taxon>
        <taxon>Sar</taxon>
        <taxon>Alveolata</taxon>
        <taxon>Apicomplexa</taxon>
        <taxon>Conoidasida</taxon>
        <taxon>Coccidia</taxon>
        <taxon>Eucoccidiorida</taxon>
        <taxon>Eimeriorina</taxon>
        <taxon>Cryptosporidiidae</taxon>
        <taxon>Cryptosporidium</taxon>
    </lineage>
</organism>
<dbReference type="GeneID" id="92366373"/>
<reference evidence="6 7" key="1">
    <citation type="submission" date="2016-10" db="EMBL/GenBank/DDBJ databases">
        <title>Reductive evolution of mitochondrial metabolism and differential evolution of invasion-related proteins in Cryptosporidium.</title>
        <authorList>
            <person name="Liu S."/>
            <person name="Roellig D.M."/>
            <person name="Guo Y."/>
            <person name="Li N."/>
            <person name="Frace M.A."/>
            <person name="Tang K."/>
            <person name="Zhang L."/>
            <person name="Feng Y."/>
            <person name="Xiao L."/>
        </authorList>
    </citation>
    <scope>NUCLEOTIDE SEQUENCE [LARGE SCALE GENOMIC DNA]</scope>
    <source>
        <strain evidence="6">30847</strain>
    </source>
</reference>
<dbReference type="SMART" id="SM01167">
    <property type="entry name" value="DUF1900"/>
    <property type="match status" value="1"/>
</dbReference>
<comment type="caution">
    <text evidence="6">The sequence shown here is derived from an EMBL/GenBank/DDBJ whole genome shotgun (WGS) entry which is preliminary data.</text>
</comment>
<dbReference type="OrthoDB" id="1850764at2759"/>
<dbReference type="PROSITE" id="PS00678">
    <property type="entry name" value="WD_REPEATS_1"/>
    <property type="match status" value="1"/>
</dbReference>
<dbReference type="GO" id="GO:0007015">
    <property type="term" value="P:actin filament organization"/>
    <property type="evidence" value="ECO:0007669"/>
    <property type="project" value="TreeGrafter"/>
</dbReference>
<dbReference type="AlphaFoldDB" id="A0A1J4MSA5"/>
<evidence type="ECO:0000256" key="3">
    <source>
        <dbReference type="PROSITE-ProRule" id="PRU00221"/>
    </source>
</evidence>
<dbReference type="SMART" id="SM01166">
    <property type="entry name" value="DUF1899"/>
    <property type="match status" value="1"/>
</dbReference>
<evidence type="ECO:0000256" key="2">
    <source>
        <dbReference type="ARBA" id="ARBA00022737"/>
    </source>
</evidence>
<evidence type="ECO:0000313" key="6">
    <source>
        <dbReference type="EMBL" id="OII77062.1"/>
    </source>
</evidence>
<dbReference type="SUPFAM" id="SSF50978">
    <property type="entry name" value="WD40 repeat-like"/>
    <property type="match status" value="1"/>
</dbReference>
<evidence type="ECO:0000313" key="7">
    <source>
        <dbReference type="Proteomes" id="UP000186804"/>
    </source>
</evidence>